<dbReference type="InterPro" id="IPR003834">
    <property type="entry name" value="Cyt_c_assmbl_TM_dom"/>
</dbReference>
<dbReference type="EMBL" id="FLUP01000002">
    <property type="protein sequence ID" value="SBW12115.1"/>
    <property type="molecule type" value="Genomic_DNA"/>
</dbReference>
<dbReference type="Gene3D" id="3.40.30.10">
    <property type="entry name" value="Glutaredoxin"/>
    <property type="match status" value="1"/>
</dbReference>
<protein>
    <submittedName>
        <fullName evidence="10">Cytochrome c biogenesis protein transmembrane region</fullName>
    </submittedName>
</protein>
<feature type="transmembrane region" description="Helical" evidence="8">
    <location>
        <begin position="447"/>
        <end position="465"/>
    </location>
</feature>
<feature type="transmembrane region" description="Helical" evidence="8">
    <location>
        <begin position="332"/>
        <end position="357"/>
    </location>
</feature>
<dbReference type="Pfam" id="PF02683">
    <property type="entry name" value="DsbD_TM"/>
    <property type="match status" value="1"/>
</dbReference>
<feature type="transmembrane region" description="Helical" evidence="8">
    <location>
        <begin position="300"/>
        <end position="320"/>
    </location>
</feature>
<dbReference type="PANTHER" id="PTHR32234">
    <property type="entry name" value="THIOL:DISULFIDE INTERCHANGE PROTEIN DSBD"/>
    <property type="match status" value="1"/>
</dbReference>
<feature type="transmembrane region" description="Helical" evidence="8">
    <location>
        <begin position="254"/>
        <end position="279"/>
    </location>
</feature>
<dbReference type="GO" id="GO:0045454">
    <property type="term" value="P:cell redox homeostasis"/>
    <property type="evidence" value="ECO:0007669"/>
    <property type="project" value="TreeGrafter"/>
</dbReference>
<evidence type="ECO:0000256" key="1">
    <source>
        <dbReference type="ARBA" id="ARBA00004651"/>
    </source>
</evidence>
<comment type="subcellular location">
    <subcellularLocation>
        <location evidence="1">Cell membrane</location>
        <topology evidence="1">Multi-pass membrane protein</topology>
    </subcellularLocation>
</comment>
<evidence type="ECO:0000256" key="8">
    <source>
        <dbReference type="SAM" id="Phobius"/>
    </source>
</evidence>
<keyword evidence="4" id="KW-0201">Cytochrome c-type biogenesis</keyword>
<reference evidence="10" key="1">
    <citation type="submission" date="2016-04" db="EMBL/GenBank/DDBJ databases">
        <authorList>
            <person name="Evans L.H."/>
            <person name="Alamgir A."/>
            <person name="Owens N."/>
            <person name="Weber N.D."/>
            <person name="Virtaneva K."/>
            <person name="Barbian K."/>
            <person name="Babar A."/>
            <person name="Rosenke K."/>
        </authorList>
    </citation>
    <scope>NUCLEOTIDE SEQUENCE</scope>
    <source>
        <strain evidence="10">92-2</strain>
    </source>
</reference>
<dbReference type="GO" id="GO:0005886">
    <property type="term" value="C:plasma membrane"/>
    <property type="evidence" value="ECO:0007669"/>
    <property type="project" value="UniProtKB-SubCell"/>
</dbReference>
<dbReference type="InterPro" id="IPR013766">
    <property type="entry name" value="Thioredoxin_domain"/>
</dbReference>
<evidence type="ECO:0000256" key="6">
    <source>
        <dbReference type="ARBA" id="ARBA00023136"/>
    </source>
</evidence>
<keyword evidence="5 8" id="KW-1133">Transmembrane helix</keyword>
<organism evidence="10">
    <name type="scientific">uncultured Desulfovibrio sp</name>
    <dbReference type="NCBI Taxonomy" id="167968"/>
    <lineage>
        <taxon>Bacteria</taxon>
        <taxon>Pseudomonadati</taxon>
        <taxon>Thermodesulfobacteriota</taxon>
        <taxon>Desulfovibrionia</taxon>
        <taxon>Desulfovibrionales</taxon>
        <taxon>Desulfovibrionaceae</taxon>
        <taxon>Desulfovibrio</taxon>
        <taxon>environmental samples</taxon>
    </lineage>
</organism>
<sequence>MKYDKLAVASAMPLALVWRVLCASLVVLCAAVFMSFGARAEDLQPRLETARDGQNLIAALHIVIPAEFHAYGHEPGEAGRPTTVAFSVAGGRALPVYYPDGAVQRDYYDPAATVNVYEGNVTFYIPLPSDAAGKPFVADLSMLLCSSRKCMPVNEQVTGVVARESAPISGMPWRIQWQELQRRTPAPPPAPQAEEDGNDDAAGDAWARESAQATTGGWVEEGMEKLPPPDGFDVRLSPRFLDDSMEISGLGKALLFGILAGLLLNAMPCVLPVLTFKVSGLLMVGGRDAAGLKRFRQHNLCFAAGVMTLFSALALVLGLADLMWGQLYQNQAVLMVMLLVVFLMGLSTLGVFSLPVIDLKTGANSKNPCLQAYFTGLVSTFLATPCSGPLLGGVLGWAFTQPLIIVVVVFWAVGLGMALPYILFCIWPDLARILPKPGAWMHVFERIVGFMLMGTALYLLSVLPVERHMQVLTVLLVLSLCAWLWGQYCGITAPPLRRKIMGVLGVGLLVASVFWVLRPVAPLPQWRQFTPEAFEANLGKKPMLLEFTANWCPNCKFMEATVLTDERMRKLQARYGMELVRVDLTNANAYAVRLLDALGSKSIPLTAIFPAGDEAGQPLVLRDVYSARTLEQALSETYEK</sequence>
<evidence type="ECO:0000313" key="10">
    <source>
        <dbReference type="EMBL" id="SBW12115.1"/>
    </source>
</evidence>
<feature type="region of interest" description="Disordered" evidence="7">
    <location>
        <begin position="182"/>
        <end position="207"/>
    </location>
</feature>
<feature type="domain" description="Thioredoxin" evidence="9">
    <location>
        <begin position="517"/>
        <end position="640"/>
    </location>
</feature>
<evidence type="ECO:0000259" key="9">
    <source>
        <dbReference type="PROSITE" id="PS51352"/>
    </source>
</evidence>
<dbReference type="InterPro" id="IPR036249">
    <property type="entry name" value="Thioredoxin-like_sf"/>
</dbReference>
<feature type="compositionally biased region" description="Acidic residues" evidence="7">
    <location>
        <begin position="193"/>
        <end position="202"/>
    </location>
</feature>
<dbReference type="SUPFAM" id="SSF52833">
    <property type="entry name" value="Thioredoxin-like"/>
    <property type="match status" value="1"/>
</dbReference>
<feature type="transmembrane region" description="Helical" evidence="8">
    <location>
        <begin position="403"/>
        <end position="427"/>
    </location>
</feature>
<evidence type="ECO:0000256" key="2">
    <source>
        <dbReference type="ARBA" id="ARBA00022475"/>
    </source>
</evidence>
<keyword evidence="3 8" id="KW-0812">Transmembrane</keyword>
<evidence type="ECO:0000256" key="5">
    <source>
        <dbReference type="ARBA" id="ARBA00022989"/>
    </source>
</evidence>
<feature type="transmembrane region" description="Helical" evidence="8">
    <location>
        <begin position="369"/>
        <end position="391"/>
    </location>
</feature>
<accession>A0A212KKK4</accession>
<dbReference type="AlphaFoldDB" id="A0A212KKK4"/>
<keyword evidence="2" id="KW-1003">Cell membrane</keyword>
<feature type="transmembrane region" description="Helical" evidence="8">
    <location>
        <begin position="471"/>
        <end position="488"/>
    </location>
</feature>
<keyword evidence="6 8" id="KW-0472">Membrane</keyword>
<dbReference type="Pfam" id="PF13899">
    <property type="entry name" value="Thioredoxin_7"/>
    <property type="match status" value="1"/>
</dbReference>
<name>A0A212KKK4_9BACT</name>
<gene>
    <name evidence="10" type="ORF">KM92DES2_20333</name>
</gene>
<dbReference type="PROSITE" id="PS51352">
    <property type="entry name" value="THIOREDOXIN_2"/>
    <property type="match status" value="1"/>
</dbReference>
<evidence type="ECO:0000256" key="3">
    <source>
        <dbReference type="ARBA" id="ARBA00022692"/>
    </source>
</evidence>
<evidence type="ECO:0000256" key="7">
    <source>
        <dbReference type="SAM" id="MobiDB-lite"/>
    </source>
</evidence>
<dbReference type="GO" id="GO:0015035">
    <property type="term" value="F:protein-disulfide reductase activity"/>
    <property type="evidence" value="ECO:0007669"/>
    <property type="project" value="TreeGrafter"/>
</dbReference>
<dbReference type="RefSeq" id="WP_227117900.1">
    <property type="nucleotide sequence ID" value="NZ_LT598928.1"/>
</dbReference>
<dbReference type="PANTHER" id="PTHR32234:SF3">
    <property type="entry name" value="SUPPRESSION OF COPPER SENSITIVITY PROTEIN"/>
    <property type="match status" value="1"/>
</dbReference>
<evidence type="ECO:0000256" key="4">
    <source>
        <dbReference type="ARBA" id="ARBA00022748"/>
    </source>
</evidence>
<dbReference type="GO" id="GO:0017004">
    <property type="term" value="P:cytochrome complex assembly"/>
    <property type="evidence" value="ECO:0007669"/>
    <property type="project" value="UniProtKB-KW"/>
</dbReference>
<proteinExistence type="predicted"/>
<feature type="transmembrane region" description="Helical" evidence="8">
    <location>
        <begin position="500"/>
        <end position="517"/>
    </location>
</feature>